<feature type="compositionally biased region" description="Polar residues" evidence="5">
    <location>
        <begin position="53"/>
        <end position="67"/>
    </location>
</feature>
<dbReference type="SUPFAM" id="SSF90209">
    <property type="entry name" value="Ran binding protein zinc finger-like"/>
    <property type="match status" value="1"/>
</dbReference>
<reference evidence="8 9" key="1">
    <citation type="submission" date="2019-03" db="EMBL/GenBank/DDBJ databases">
        <authorList>
            <person name="Gaulin E."/>
            <person name="Dumas B."/>
        </authorList>
    </citation>
    <scope>NUCLEOTIDE SEQUENCE [LARGE SCALE GENOMIC DNA]</scope>
    <source>
        <strain evidence="8">CBS 568.67</strain>
    </source>
</reference>
<evidence type="ECO:0000256" key="3">
    <source>
        <dbReference type="ARBA" id="ARBA00022833"/>
    </source>
</evidence>
<accession>A0A485KRL8</accession>
<dbReference type="InterPro" id="IPR036443">
    <property type="entry name" value="Znf_RanBP2_sf"/>
</dbReference>
<dbReference type="SMART" id="SM00547">
    <property type="entry name" value="ZnF_RBZ"/>
    <property type="match status" value="1"/>
</dbReference>
<dbReference type="InterPro" id="IPR029058">
    <property type="entry name" value="AB_hydrolase_fold"/>
</dbReference>
<feature type="region of interest" description="Disordered" evidence="5">
    <location>
        <begin position="491"/>
        <end position="542"/>
    </location>
</feature>
<keyword evidence="9" id="KW-1185">Reference proteome</keyword>
<protein>
    <submittedName>
        <fullName evidence="8">Aste57867_10873 protein</fullName>
    </submittedName>
</protein>
<dbReference type="EMBL" id="VJMH01005235">
    <property type="protein sequence ID" value="KAF0698506.1"/>
    <property type="molecule type" value="Genomic_DNA"/>
</dbReference>
<dbReference type="Proteomes" id="UP000332933">
    <property type="component" value="Unassembled WGS sequence"/>
</dbReference>
<organism evidence="8 9">
    <name type="scientific">Aphanomyces stellatus</name>
    <dbReference type="NCBI Taxonomy" id="120398"/>
    <lineage>
        <taxon>Eukaryota</taxon>
        <taxon>Sar</taxon>
        <taxon>Stramenopiles</taxon>
        <taxon>Oomycota</taxon>
        <taxon>Saprolegniomycetes</taxon>
        <taxon>Saprolegniales</taxon>
        <taxon>Verrucalvaceae</taxon>
        <taxon>Aphanomyces</taxon>
    </lineage>
</organism>
<keyword evidence="1" id="KW-0479">Metal-binding</keyword>
<dbReference type="InterPro" id="IPR022742">
    <property type="entry name" value="Hydrolase_4"/>
</dbReference>
<feature type="compositionally biased region" description="Low complexity" evidence="5">
    <location>
        <begin position="35"/>
        <end position="52"/>
    </location>
</feature>
<dbReference type="GO" id="GO:0008270">
    <property type="term" value="F:zinc ion binding"/>
    <property type="evidence" value="ECO:0007669"/>
    <property type="project" value="UniProtKB-KW"/>
</dbReference>
<evidence type="ECO:0000256" key="2">
    <source>
        <dbReference type="ARBA" id="ARBA00022771"/>
    </source>
</evidence>
<evidence type="ECO:0000313" key="7">
    <source>
        <dbReference type="EMBL" id="KAF0698506.1"/>
    </source>
</evidence>
<dbReference type="PANTHER" id="PTHR43358">
    <property type="entry name" value="ALPHA/BETA-HYDROLASE"/>
    <property type="match status" value="1"/>
</dbReference>
<evidence type="ECO:0000256" key="4">
    <source>
        <dbReference type="PROSITE-ProRule" id="PRU00322"/>
    </source>
</evidence>
<proteinExistence type="predicted"/>
<dbReference type="InterPro" id="IPR052920">
    <property type="entry name" value="DNA-binding_regulatory"/>
</dbReference>
<dbReference type="PROSITE" id="PS50199">
    <property type="entry name" value="ZF_RANBP2_2"/>
    <property type="match status" value="1"/>
</dbReference>
<keyword evidence="3" id="KW-0862">Zinc</keyword>
<feature type="compositionally biased region" description="Polar residues" evidence="5">
    <location>
        <begin position="18"/>
        <end position="27"/>
    </location>
</feature>
<evidence type="ECO:0000259" key="6">
    <source>
        <dbReference type="PROSITE" id="PS50199"/>
    </source>
</evidence>
<gene>
    <name evidence="8" type="primary">Aste57867_10873</name>
    <name evidence="7" type="ORF">As57867_010833</name>
    <name evidence="8" type="ORF">ASTE57867_10873</name>
</gene>
<feature type="compositionally biased region" description="Low complexity" evidence="5">
    <location>
        <begin position="68"/>
        <end position="96"/>
    </location>
</feature>
<dbReference type="EMBL" id="CAADRA010005256">
    <property type="protein sequence ID" value="VFT87741.1"/>
    <property type="molecule type" value="Genomic_DNA"/>
</dbReference>
<evidence type="ECO:0000256" key="5">
    <source>
        <dbReference type="SAM" id="MobiDB-lite"/>
    </source>
</evidence>
<feature type="compositionally biased region" description="Acidic residues" evidence="5">
    <location>
        <begin position="495"/>
        <end position="506"/>
    </location>
</feature>
<dbReference type="PROSITE" id="PS01358">
    <property type="entry name" value="ZF_RANBP2_1"/>
    <property type="match status" value="1"/>
</dbReference>
<reference evidence="7" key="2">
    <citation type="submission" date="2019-06" db="EMBL/GenBank/DDBJ databases">
        <title>Genomics analysis of Aphanomyces spp. identifies a new class of oomycete effector associated with host adaptation.</title>
        <authorList>
            <person name="Gaulin E."/>
        </authorList>
    </citation>
    <scope>NUCLEOTIDE SEQUENCE</scope>
    <source>
        <strain evidence="7">CBS 578.67</strain>
    </source>
</reference>
<name>A0A485KRL8_9STRA</name>
<sequence>MGNANGKEKHRHGRGSHAASSGTTQAPSERPRSASDGTLSNSGDGDLLSSQSRTASNPPRPSTQSAQRTSDAPPSSSTRSSTRSSGRRSATSRRSAVQAGGIERGQEAVEDATQQSYWHMVRNGYEQMVNLFIRPPRAQYEVSELGPTTFNFCGRNFERTDFEVPVLRKPSKVPLQIRCSHWHPSAADRPAAALPCLIYLHGNSSCRLEALSILRCVLTTGATVVAIDCIGCGLSDGEYITLGYYERDDVHAVIDYLRRTESVSAVALWGRSMGAVTALLHADRDPSIAGIIVDSAFASLDMLVHEVVEHGRREGYTIPTLAVKIVMRFIRSSVWKRAHFELRELSPIDHVDKSFIPALFVAAHKDSFIRPHHSDALFAKYAGDKNLIKVQGDHNSVRPQYLLESIGIFLQTVMCITDETWQLHDPFATSSLPWSQEAQMLTRLFAASLESHEFESLPQQAWACPLCTFINPAHTANCALCESPFDAPLHQVEDDKGDDEDEEDGVTEAVNDTTATRPDEIELVEGQDQAPDKQAPPTVLEF</sequence>
<dbReference type="Gene3D" id="3.40.50.1820">
    <property type="entry name" value="alpha/beta hydrolase"/>
    <property type="match status" value="1"/>
</dbReference>
<dbReference type="OrthoDB" id="10249433at2759"/>
<evidence type="ECO:0000313" key="9">
    <source>
        <dbReference type="Proteomes" id="UP000332933"/>
    </source>
</evidence>
<evidence type="ECO:0000256" key="1">
    <source>
        <dbReference type="ARBA" id="ARBA00022723"/>
    </source>
</evidence>
<evidence type="ECO:0000313" key="8">
    <source>
        <dbReference type="EMBL" id="VFT87741.1"/>
    </source>
</evidence>
<keyword evidence="2 4" id="KW-0863">Zinc-finger</keyword>
<dbReference type="AlphaFoldDB" id="A0A485KRL8"/>
<dbReference type="Pfam" id="PF12146">
    <property type="entry name" value="Hydrolase_4"/>
    <property type="match status" value="1"/>
</dbReference>
<dbReference type="InterPro" id="IPR001876">
    <property type="entry name" value="Znf_RanBP2"/>
</dbReference>
<feature type="domain" description="RanBP2-type" evidence="6">
    <location>
        <begin position="458"/>
        <end position="487"/>
    </location>
</feature>
<feature type="region of interest" description="Disordered" evidence="5">
    <location>
        <begin position="1"/>
        <end position="109"/>
    </location>
</feature>
<dbReference type="SUPFAM" id="SSF53474">
    <property type="entry name" value="alpha/beta-Hydrolases"/>
    <property type="match status" value="1"/>
</dbReference>
<dbReference type="Gene3D" id="2.30.30.380">
    <property type="entry name" value="Zn-finger domain of Sec23/24"/>
    <property type="match status" value="1"/>
</dbReference>
<dbReference type="PANTHER" id="PTHR43358:SF4">
    <property type="entry name" value="ALPHA_BETA HYDROLASE FOLD-1 DOMAIN-CONTAINING PROTEIN"/>
    <property type="match status" value="1"/>
</dbReference>